<accession>A0ABN2ZV24</accession>
<reference evidence="1 2" key="1">
    <citation type="journal article" date="2019" name="Int. J. Syst. Evol. Microbiol.">
        <title>The Global Catalogue of Microorganisms (GCM) 10K type strain sequencing project: providing services to taxonomists for standard genome sequencing and annotation.</title>
        <authorList>
            <consortium name="The Broad Institute Genomics Platform"/>
            <consortium name="The Broad Institute Genome Sequencing Center for Infectious Disease"/>
            <person name="Wu L."/>
            <person name="Ma J."/>
        </authorList>
    </citation>
    <scope>NUCLEOTIDE SEQUENCE [LARGE SCALE GENOMIC DNA]</scope>
    <source>
        <strain evidence="1 2">JCM 14560</strain>
    </source>
</reference>
<dbReference type="EMBL" id="BAAANT010000023">
    <property type="protein sequence ID" value="GAA2148199.1"/>
    <property type="molecule type" value="Genomic_DNA"/>
</dbReference>
<keyword evidence="2" id="KW-1185">Reference proteome</keyword>
<evidence type="ECO:0000313" key="2">
    <source>
        <dbReference type="Proteomes" id="UP001422759"/>
    </source>
</evidence>
<dbReference type="Proteomes" id="UP001422759">
    <property type="component" value="Unassembled WGS sequence"/>
</dbReference>
<gene>
    <name evidence="1" type="ORF">GCM10009760_39880</name>
</gene>
<organism evidence="1 2">
    <name type="scientific">Kitasatospora kazusensis</name>
    <dbReference type="NCBI Taxonomy" id="407974"/>
    <lineage>
        <taxon>Bacteria</taxon>
        <taxon>Bacillati</taxon>
        <taxon>Actinomycetota</taxon>
        <taxon>Actinomycetes</taxon>
        <taxon>Kitasatosporales</taxon>
        <taxon>Streptomycetaceae</taxon>
        <taxon>Kitasatospora</taxon>
    </lineage>
</organism>
<name>A0ABN2ZV24_9ACTN</name>
<evidence type="ECO:0000313" key="1">
    <source>
        <dbReference type="EMBL" id="GAA2148199.1"/>
    </source>
</evidence>
<proteinExistence type="predicted"/>
<comment type="caution">
    <text evidence="1">The sequence shown here is derived from an EMBL/GenBank/DDBJ whole genome shotgun (WGS) entry which is preliminary data.</text>
</comment>
<sequence length="82" mass="8907">MRIVCRYAPAGFLMISGTGLVKRIEMLSADRGVNLIRAARVSRSGPACKPFAHHAAARRALLHGCSAAGLPLLHPWSDQWRS</sequence>
<protein>
    <submittedName>
        <fullName evidence="1">Uncharacterized protein</fullName>
    </submittedName>
</protein>